<evidence type="ECO:0000313" key="4">
    <source>
        <dbReference type="Proteomes" id="UP000092154"/>
    </source>
</evidence>
<dbReference type="GO" id="GO:0016491">
    <property type="term" value="F:oxidoreductase activity"/>
    <property type="evidence" value="ECO:0007669"/>
    <property type="project" value="UniProtKB-KW"/>
</dbReference>
<dbReference type="SUPFAM" id="SSF51197">
    <property type="entry name" value="Clavaminate synthase-like"/>
    <property type="match status" value="1"/>
</dbReference>
<dbReference type="Pfam" id="PF14226">
    <property type="entry name" value="DIOX_N"/>
    <property type="match status" value="1"/>
</dbReference>
<evidence type="ECO:0000259" key="2">
    <source>
        <dbReference type="PROSITE" id="PS51471"/>
    </source>
</evidence>
<evidence type="ECO:0000313" key="3">
    <source>
        <dbReference type="EMBL" id="OAX37525.1"/>
    </source>
</evidence>
<dbReference type="InterPro" id="IPR027443">
    <property type="entry name" value="IPNS-like_sf"/>
</dbReference>
<keyword evidence="4" id="KW-1185">Reference proteome</keyword>
<dbReference type="AlphaFoldDB" id="A0A1B7MY46"/>
<accession>A0A1B7MY46</accession>
<dbReference type="PANTHER" id="PTHR47990">
    <property type="entry name" value="2-OXOGLUTARATE (2OG) AND FE(II)-DEPENDENT OXYGENASE SUPERFAMILY PROTEIN-RELATED"/>
    <property type="match status" value="1"/>
</dbReference>
<name>A0A1B7MY46_9AGAM</name>
<organism evidence="3 4">
    <name type="scientific">Rhizopogon vinicolor AM-OR11-026</name>
    <dbReference type="NCBI Taxonomy" id="1314800"/>
    <lineage>
        <taxon>Eukaryota</taxon>
        <taxon>Fungi</taxon>
        <taxon>Dikarya</taxon>
        <taxon>Basidiomycota</taxon>
        <taxon>Agaricomycotina</taxon>
        <taxon>Agaricomycetes</taxon>
        <taxon>Agaricomycetidae</taxon>
        <taxon>Boletales</taxon>
        <taxon>Suillineae</taxon>
        <taxon>Rhizopogonaceae</taxon>
        <taxon>Rhizopogon</taxon>
    </lineage>
</organism>
<protein>
    <submittedName>
        <fullName evidence="3">Clavaminate synthase-like protein</fullName>
    </submittedName>
</protein>
<feature type="domain" description="Fe2OG dioxygenase" evidence="2">
    <location>
        <begin position="179"/>
        <end position="285"/>
    </location>
</feature>
<gene>
    <name evidence="3" type="ORF">K503DRAFT_228052</name>
</gene>
<dbReference type="Gene3D" id="2.60.120.330">
    <property type="entry name" value="B-lactam Antibiotic, Isopenicillin N Synthase, Chain"/>
    <property type="match status" value="1"/>
</dbReference>
<proteinExistence type="inferred from homology"/>
<dbReference type="OrthoDB" id="406156at2759"/>
<dbReference type="EMBL" id="KV448346">
    <property type="protein sequence ID" value="OAX37525.1"/>
    <property type="molecule type" value="Genomic_DNA"/>
</dbReference>
<dbReference type="InterPro" id="IPR044861">
    <property type="entry name" value="IPNS-like_FE2OG_OXY"/>
</dbReference>
<reference evidence="3 4" key="1">
    <citation type="submission" date="2016-06" db="EMBL/GenBank/DDBJ databases">
        <title>Comparative genomics of the ectomycorrhizal sister species Rhizopogon vinicolor and Rhizopogon vesiculosus (Basidiomycota: Boletales) reveals a divergence of the mating type B locus.</title>
        <authorList>
            <consortium name="DOE Joint Genome Institute"/>
            <person name="Mujic A.B."/>
            <person name="Kuo A."/>
            <person name="Tritt A."/>
            <person name="Lipzen A."/>
            <person name="Chen C."/>
            <person name="Johnson J."/>
            <person name="Sharma A."/>
            <person name="Barry K."/>
            <person name="Grigoriev I.V."/>
            <person name="Spatafora J.W."/>
        </authorList>
    </citation>
    <scope>NUCLEOTIDE SEQUENCE [LARGE SCALE GENOMIC DNA]</scope>
    <source>
        <strain evidence="3 4">AM-OR11-026</strain>
    </source>
</reference>
<comment type="similarity">
    <text evidence="1">Belongs to the iron/ascorbate-dependent oxidoreductase family.</text>
</comment>
<dbReference type="InParanoid" id="A0A1B7MY46"/>
<dbReference type="GO" id="GO:0046872">
    <property type="term" value="F:metal ion binding"/>
    <property type="evidence" value="ECO:0007669"/>
    <property type="project" value="UniProtKB-KW"/>
</dbReference>
<dbReference type="Proteomes" id="UP000092154">
    <property type="component" value="Unassembled WGS sequence"/>
</dbReference>
<sequence>MPSTTLPPFPDNVRTHPFLIIDYELIKAGDKDEENRLWKAATTIGFWYLKNHGADQEGSDMFDMGAETMALPFEERMKFEQGDEGQSFGYKKAGANAVDAAGINLDTSEFLNVSKDDALACPQVVHRTYPSTINARMENTIAPFVRKALGVNYAVLNIFNEKLGLPQGTLERLHAVDEHSSSERCIRNPPPQVKEAAENPVIGAHTDFSSLSFLHNRLGGLQVMPPGHDEWSYVQPIPGHAICNVGDVLSLFSGGILQSNLHRVIPPSGAQVEYERWTLIFFTRPGNSGVLRALVLIAEAVKKQPDRNFKTDSTAAAWFTRRVKNYRVNGTRDIGCEPRPRTTLRRWSSHSVPFGS</sequence>
<dbReference type="PROSITE" id="PS51471">
    <property type="entry name" value="FE2OG_OXY"/>
    <property type="match status" value="1"/>
</dbReference>
<keyword evidence="1" id="KW-0479">Metal-binding</keyword>
<dbReference type="Pfam" id="PF03171">
    <property type="entry name" value="2OG-FeII_Oxy"/>
    <property type="match status" value="1"/>
</dbReference>
<keyword evidence="1" id="KW-0560">Oxidoreductase</keyword>
<dbReference type="STRING" id="1314800.A0A1B7MY46"/>
<dbReference type="InterPro" id="IPR026992">
    <property type="entry name" value="DIOX_N"/>
</dbReference>
<evidence type="ECO:0000256" key="1">
    <source>
        <dbReference type="RuleBase" id="RU003682"/>
    </source>
</evidence>
<keyword evidence="1" id="KW-0408">Iron</keyword>
<dbReference type="InterPro" id="IPR005123">
    <property type="entry name" value="Oxoglu/Fe-dep_dioxygenase_dom"/>
</dbReference>
<dbReference type="InterPro" id="IPR050231">
    <property type="entry name" value="Iron_ascorbate_oxido_reductase"/>
</dbReference>